<reference evidence="15 16" key="2">
    <citation type="submission" date="2024-02" db="EMBL/GenBank/DDBJ databases">
        <title>The Genome Sequence of Enterococcus sp. DIV0159.</title>
        <authorList>
            <person name="Earl A."/>
            <person name="Manson A."/>
            <person name="Gilmore M."/>
            <person name="Sanders J."/>
            <person name="Shea T."/>
            <person name="Howe W."/>
            <person name="Livny J."/>
            <person name="Cuomo C."/>
            <person name="Neafsey D."/>
            <person name="Birren B."/>
        </authorList>
    </citation>
    <scope>NUCLEOTIDE SEQUENCE [LARGE SCALE GENOMIC DNA]</scope>
    <source>
        <strain evidence="15 16">665A</strain>
    </source>
</reference>
<dbReference type="PANTHER" id="PTHR33843">
    <property type="entry name" value="ASCORBATE-SPECIFIC PTS SYSTEM EIIC COMPONENT"/>
    <property type="match status" value="1"/>
</dbReference>
<evidence type="ECO:0000256" key="4">
    <source>
        <dbReference type="ARBA" id="ARBA00022475"/>
    </source>
</evidence>
<evidence type="ECO:0000256" key="14">
    <source>
        <dbReference type="SAM" id="Phobius"/>
    </source>
</evidence>
<keyword evidence="6" id="KW-0598">Phosphotransferase system</keyword>
<evidence type="ECO:0000256" key="10">
    <source>
        <dbReference type="ARBA" id="ARBA00037387"/>
    </source>
</evidence>
<organism evidence="15 16">
    <name type="scientific">Candidatus Enterococcus ferrettii</name>
    <dbReference type="NCBI Taxonomy" id="2815324"/>
    <lineage>
        <taxon>Bacteria</taxon>
        <taxon>Bacillati</taxon>
        <taxon>Bacillota</taxon>
        <taxon>Bacilli</taxon>
        <taxon>Lactobacillales</taxon>
        <taxon>Enterococcaceae</taxon>
        <taxon>Enterococcus</taxon>
    </lineage>
</organism>
<evidence type="ECO:0000256" key="13">
    <source>
        <dbReference type="ARBA" id="ARBA00042859"/>
    </source>
</evidence>
<keyword evidence="16" id="KW-1185">Reference proteome</keyword>
<feature type="transmembrane region" description="Helical" evidence="14">
    <location>
        <begin position="6"/>
        <end position="28"/>
    </location>
</feature>
<evidence type="ECO:0000256" key="5">
    <source>
        <dbReference type="ARBA" id="ARBA00022597"/>
    </source>
</evidence>
<keyword evidence="9 14" id="KW-0472">Membrane</keyword>
<dbReference type="InterPro" id="IPR004703">
    <property type="entry name" value="PTS_sugar-sp_permease"/>
</dbReference>
<keyword evidence="5" id="KW-0762">Sugar transport</keyword>
<feature type="transmembrane region" description="Helical" evidence="14">
    <location>
        <begin position="40"/>
        <end position="63"/>
    </location>
</feature>
<reference evidence="15 16" key="1">
    <citation type="submission" date="2021-03" db="EMBL/GenBank/DDBJ databases">
        <authorList>
            <person name="Gilmore M.S."/>
            <person name="Schwartzman J."/>
            <person name="Van Tyne D."/>
            <person name="Martin M."/>
            <person name="Earl A.M."/>
            <person name="Manson A.L."/>
            <person name="Straub T."/>
            <person name="Salamzade R."/>
            <person name="Saavedra J."/>
            <person name="Lebreton F."/>
            <person name="Prichula J."/>
            <person name="Schaufler K."/>
            <person name="Gaca A."/>
            <person name="Sgardioli B."/>
            <person name="Wagenaar J."/>
            <person name="Strong T."/>
        </authorList>
    </citation>
    <scope>NUCLEOTIDE SEQUENCE [LARGE SCALE GENOMIC DNA]</scope>
    <source>
        <strain evidence="15 16">665A</strain>
    </source>
</reference>
<feature type="transmembrane region" description="Helical" evidence="14">
    <location>
        <begin position="141"/>
        <end position="162"/>
    </location>
</feature>
<dbReference type="EMBL" id="JAFREL020000003">
    <property type="protein sequence ID" value="MEO1771369.1"/>
    <property type="molecule type" value="Genomic_DNA"/>
</dbReference>
<comment type="subcellular location">
    <subcellularLocation>
        <location evidence="1">Cell membrane</location>
        <topology evidence="1">Multi-pass membrane protein</topology>
    </subcellularLocation>
</comment>
<dbReference type="NCBIfam" id="NF006920">
    <property type="entry name" value="PRK09410.1-2"/>
    <property type="match status" value="1"/>
</dbReference>
<keyword evidence="4" id="KW-1003">Cell membrane</keyword>
<feature type="transmembrane region" description="Helical" evidence="14">
    <location>
        <begin position="91"/>
        <end position="109"/>
    </location>
</feature>
<name>A0ABV0EUZ4_9ENTE</name>
<evidence type="ECO:0000313" key="16">
    <source>
        <dbReference type="Proteomes" id="UP000664357"/>
    </source>
</evidence>
<dbReference type="PANTHER" id="PTHR33843:SF4">
    <property type="entry name" value="ASCORBATE-SPECIFIC PTS SYSTEM EIIC COMPONENT"/>
    <property type="match status" value="1"/>
</dbReference>
<feature type="transmembrane region" description="Helical" evidence="14">
    <location>
        <begin position="247"/>
        <end position="270"/>
    </location>
</feature>
<evidence type="ECO:0000256" key="8">
    <source>
        <dbReference type="ARBA" id="ARBA00022989"/>
    </source>
</evidence>
<keyword evidence="7 14" id="KW-0812">Transmembrane</keyword>
<evidence type="ECO:0000256" key="9">
    <source>
        <dbReference type="ARBA" id="ARBA00023136"/>
    </source>
</evidence>
<dbReference type="Proteomes" id="UP000664357">
    <property type="component" value="Unassembled WGS sequence"/>
</dbReference>
<evidence type="ECO:0000256" key="3">
    <source>
        <dbReference type="ARBA" id="ARBA00022448"/>
    </source>
</evidence>
<evidence type="ECO:0000256" key="1">
    <source>
        <dbReference type="ARBA" id="ARBA00004651"/>
    </source>
</evidence>
<proteinExistence type="inferred from homology"/>
<evidence type="ECO:0000256" key="12">
    <source>
        <dbReference type="ARBA" id="ARBA00039702"/>
    </source>
</evidence>
<feature type="transmembrane region" description="Helical" evidence="14">
    <location>
        <begin position="219"/>
        <end position="241"/>
    </location>
</feature>
<comment type="similarity">
    <text evidence="11">Belongs to the UlaA family.</text>
</comment>
<dbReference type="NCBIfam" id="NF009553">
    <property type="entry name" value="PRK12997.1-5"/>
    <property type="match status" value="1"/>
</dbReference>
<accession>A0ABV0EUZ4</accession>
<evidence type="ECO:0000256" key="11">
    <source>
        <dbReference type="ARBA" id="ARBA00038218"/>
    </source>
</evidence>
<gene>
    <name evidence="15" type="ORF">JZO67_003349</name>
</gene>
<evidence type="ECO:0000256" key="7">
    <source>
        <dbReference type="ARBA" id="ARBA00022692"/>
    </source>
</evidence>
<keyword evidence="3" id="KW-0813">Transport</keyword>
<evidence type="ECO:0000313" key="15">
    <source>
        <dbReference type="EMBL" id="MEO1771369.1"/>
    </source>
</evidence>
<comment type="caution">
    <text evidence="15">The sequence shown here is derived from an EMBL/GenBank/DDBJ whole genome shotgun (WGS) entry which is preliminary data.</text>
</comment>
<feature type="transmembrane region" description="Helical" evidence="14">
    <location>
        <begin position="338"/>
        <end position="357"/>
    </location>
</feature>
<dbReference type="InterPro" id="IPR051562">
    <property type="entry name" value="Ascorbate-PTS_EIIC"/>
</dbReference>
<feature type="transmembrane region" description="Helical" evidence="14">
    <location>
        <begin position="116"/>
        <end position="135"/>
    </location>
</feature>
<comment type="subunit">
    <text evidence="2">Homodimer.</text>
</comment>
<evidence type="ECO:0000256" key="6">
    <source>
        <dbReference type="ARBA" id="ARBA00022683"/>
    </source>
</evidence>
<dbReference type="RefSeq" id="WP_207703559.1">
    <property type="nucleotide sequence ID" value="NZ_JAFREL020000003.1"/>
</dbReference>
<comment type="function">
    <text evidence="10">The phosphoenolpyruvate-dependent sugar phosphotransferase system (sugar PTS), a major carbohydrate active transport system, catalyzes the phosphorylation of incoming sugar substrates concomitantly with their translocation across the cell membrane. The enzyme II UlaABC PTS system is involved in ascorbate transport.</text>
</comment>
<feature type="transmembrane region" description="Helical" evidence="14">
    <location>
        <begin position="369"/>
        <end position="390"/>
    </location>
</feature>
<protein>
    <recommendedName>
        <fullName evidence="12">Ascorbate-specific PTS system EIIC component</fullName>
    </recommendedName>
    <alternativeName>
        <fullName evidence="13">Ascorbate-specific permease IIC component UlaA</fullName>
    </alternativeName>
</protein>
<sequence>MLDIFVRDILGTPSILIGIFVFIGLLLLKKPFTNILTGTIKTIMGFILLGAGAGIISGTLTIFNQMFTQAFGLQGVVTNTDAMGALTNEKYSTAAFILIFGMAVNLLIAKFTRFKYIYLTGHLTMYMSGMLAMIFSGVTPWLAVVIGAIILGAYMAIGPALIQKNTILITDSDDFAIGHSGTVSYLLASKLGGIIGNKSKSTEDINVPKGLSFLRDSSIAISLTMTILFVIVGFFAGPAYIETELSSGQFFVVFSLIQGITFAAGVYVVLAGVRMALTEIVPAFQGIADKVIVGAKPALDCPIVFPFAPNAVIIGFISSFLAGLLGMLLLSFSKLPVIVPGMTPHFFTGATAAIYGNSTGGRRGAIAGAVMNGLLISILPAVFMALVGGLSNNMTFGDPDFTVVGLFSDLIAKLLN</sequence>
<evidence type="ECO:0000256" key="2">
    <source>
        <dbReference type="ARBA" id="ARBA00011738"/>
    </source>
</evidence>
<dbReference type="Pfam" id="PF03611">
    <property type="entry name" value="EIIC-GAT"/>
    <property type="match status" value="1"/>
</dbReference>
<keyword evidence="8 14" id="KW-1133">Transmembrane helix</keyword>
<feature type="transmembrane region" description="Helical" evidence="14">
    <location>
        <begin position="312"/>
        <end position="332"/>
    </location>
</feature>